<dbReference type="PANTHER" id="PTHR30203">
    <property type="entry name" value="OUTER MEMBRANE CATION EFFLUX PROTEIN"/>
    <property type="match status" value="1"/>
</dbReference>
<organism evidence="4 5">
    <name type="scientific">Dyella jejuensis</name>
    <dbReference type="NCBI Taxonomy" id="1432009"/>
    <lineage>
        <taxon>Bacteria</taxon>
        <taxon>Pseudomonadati</taxon>
        <taxon>Pseudomonadota</taxon>
        <taxon>Gammaproteobacteria</taxon>
        <taxon>Lysobacterales</taxon>
        <taxon>Rhodanobacteraceae</taxon>
        <taxon>Dyella</taxon>
    </lineage>
</organism>
<accession>A0ABW8JGL1</accession>
<comment type="caution">
    <text evidence="4">The sequence shown here is derived from an EMBL/GenBank/DDBJ whole genome shotgun (WGS) entry which is preliminary data.</text>
</comment>
<dbReference type="NCBIfam" id="TIGR01845">
    <property type="entry name" value="outer_NodT"/>
    <property type="match status" value="1"/>
</dbReference>
<keyword evidence="2" id="KW-0732">Signal</keyword>
<dbReference type="PROSITE" id="PS51257">
    <property type="entry name" value="PROKAR_LIPOPROTEIN"/>
    <property type="match status" value="1"/>
</dbReference>
<evidence type="ECO:0000256" key="3">
    <source>
        <dbReference type="SAM" id="MobiDB-lite"/>
    </source>
</evidence>
<comment type="similarity">
    <text evidence="1 2">Belongs to the outer membrane factor (OMF) (TC 1.B.17) family.</text>
</comment>
<dbReference type="InterPro" id="IPR003423">
    <property type="entry name" value="OMP_efflux"/>
</dbReference>
<dbReference type="PANTHER" id="PTHR30203:SF33">
    <property type="entry name" value="BLR4455 PROTEIN"/>
    <property type="match status" value="1"/>
</dbReference>
<feature type="signal peptide" evidence="2">
    <location>
        <begin position="1"/>
        <end position="25"/>
    </location>
</feature>
<reference evidence="4 5" key="1">
    <citation type="submission" date="2020-10" db="EMBL/GenBank/DDBJ databases">
        <title>Phylogeny of dyella-like bacteria.</title>
        <authorList>
            <person name="Fu J."/>
        </authorList>
    </citation>
    <scope>NUCLEOTIDE SEQUENCE [LARGE SCALE GENOMIC DNA]</scope>
    <source>
        <strain evidence="4 5">JP1</strain>
    </source>
</reference>
<comment type="subcellular location">
    <subcellularLocation>
        <location evidence="2">Cell outer membrane</location>
        <topology evidence="2">Lipid-anchor</topology>
    </subcellularLocation>
</comment>
<keyword evidence="2" id="KW-0472">Membrane</keyword>
<feature type="compositionally biased region" description="Polar residues" evidence="3">
    <location>
        <begin position="117"/>
        <end position="132"/>
    </location>
</feature>
<dbReference type="Pfam" id="PF02321">
    <property type="entry name" value="OEP"/>
    <property type="match status" value="2"/>
</dbReference>
<evidence type="ECO:0000313" key="4">
    <source>
        <dbReference type="EMBL" id="MFK2900134.1"/>
    </source>
</evidence>
<dbReference type="Proteomes" id="UP001620461">
    <property type="component" value="Unassembled WGS sequence"/>
</dbReference>
<keyword evidence="5" id="KW-1185">Reference proteome</keyword>
<keyword evidence="2" id="KW-0564">Palmitate</keyword>
<sequence>MRRVDHLLAGVFATALLGGCSLAPAYRTPALPPMPTSYKEAGTAWKVAMPSDRQPRGKWWSVYGDSQLDQLETRLDQDNPGLAAALARYDTARAFESQLNSGLFPHLGAMVSPMRARQSNNRPLRGSDQPNEYDSDTVGLEADYDLDLWGRVRNEVSEGHALSQAAQADLASAKLSLETQLAEDYVRLRGYDIQTAILQGTLKAYGRALQLTENRHAGGIASGMDVSRAQAQLHDAQAQVTEVLAQRALVEHAIASLVGVPASSFSMAAQQQQPQVPVTPPGLPSTLLERRPDIAAAERRVFAANAGIGVARAAFFPDLSLSGSYGFQDTGMGNLLSLGNRFWSLGPQATLDVFDAGLRRAQLRQAHAEFAAASANYRQTVLDAFRQVEDDLVLLRDLGVEAAQEDQAVVAAQKTLAIATNRYREGIVNYLDVVTAQTAALSAQRDAETLRTRRLQASVDLIHALGGGWTRASAGIDASTVAQANERALHK</sequence>
<protein>
    <submittedName>
        <fullName evidence="4">Efflux transporter outer membrane subunit</fullName>
    </submittedName>
</protein>
<evidence type="ECO:0000313" key="5">
    <source>
        <dbReference type="Proteomes" id="UP001620461"/>
    </source>
</evidence>
<keyword evidence="2" id="KW-0449">Lipoprotein</keyword>
<dbReference type="Gene3D" id="1.20.1600.10">
    <property type="entry name" value="Outer membrane efflux proteins (OEP)"/>
    <property type="match status" value="1"/>
</dbReference>
<proteinExistence type="inferred from homology"/>
<keyword evidence="2" id="KW-0812">Transmembrane</keyword>
<dbReference type="InterPro" id="IPR010131">
    <property type="entry name" value="MdtP/NodT-like"/>
</dbReference>
<dbReference type="SUPFAM" id="SSF56954">
    <property type="entry name" value="Outer membrane efflux proteins (OEP)"/>
    <property type="match status" value="1"/>
</dbReference>
<dbReference type="Gene3D" id="2.20.200.10">
    <property type="entry name" value="Outer membrane efflux proteins (OEP)"/>
    <property type="match status" value="1"/>
</dbReference>
<feature type="chain" id="PRO_5044989866" evidence="2">
    <location>
        <begin position="26"/>
        <end position="491"/>
    </location>
</feature>
<evidence type="ECO:0000256" key="2">
    <source>
        <dbReference type="RuleBase" id="RU362097"/>
    </source>
</evidence>
<feature type="region of interest" description="Disordered" evidence="3">
    <location>
        <begin position="115"/>
        <end position="137"/>
    </location>
</feature>
<dbReference type="RefSeq" id="WP_404546546.1">
    <property type="nucleotide sequence ID" value="NZ_JADIKJ010000006.1"/>
</dbReference>
<keyword evidence="2" id="KW-1134">Transmembrane beta strand</keyword>
<dbReference type="EMBL" id="JADIKJ010000006">
    <property type="protein sequence ID" value="MFK2900134.1"/>
    <property type="molecule type" value="Genomic_DNA"/>
</dbReference>
<gene>
    <name evidence="4" type="ORF">ISP15_07285</name>
</gene>
<name>A0ABW8JGL1_9GAMM</name>
<evidence type="ECO:0000256" key="1">
    <source>
        <dbReference type="ARBA" id="ARBA00007613"/>
    </source>
</evidence>